<dbReference type="InterPro" id="IPR013321">
    <property type="entry name" value="Arc_rbn_hlx_hlx"/>
</dbReference>
<dbReference type="Gene3D" id="1.10.1220.10">
    <property type="entry name" value="Met repressor-like"/>
    <property type="match status" value="1"/>
</dbReference>
<evidence type="ECO:0000313" key="1">
    <source>
        <dbReference type="EMBL" id="OGY91815.1"/>
    </source>
</evidence>
<evidence type="ECO:0000313" key="2">
    <source>
        <dbReference type="Proteomes" id="UP000178109"/>
    </source>
</evidence>
<dbReference type="AlphaFoldDB" id="A0A1G2BRL7"/>
<dbReference type="InterPro" id="IPR007337">
    <property type="entry name" value="RelB/DinJ"/>
</dbReference>
<accession>A0A1G2BRL7</accession>
<name>A0A1G2BRL7_9BACT</name>
<gene>
    <name evidence="1" type="ORF">A3H70_04895</name>
</gene>
<comment type="caution">
    <text evidence="1">The sequence shown here is derived from an EMBL/GenBank/DDBJ whole genome shotgun (WGS) entry which is preliminary data.</text>
</comment>
<dbReference type="EMBL" id="MHKO01000036">
    <property type="protein sequence ID" value="OGY91815.1"/>
    <property type="molecule type" value="Genomic_DNA"/>
</dbReference>
<proteinExistence type="predicted"/>
<organism evidence="1 2">
    <name type="scientific">Candidatus Komeilibacteria bacterium RIFCSPLOWO2_02_FULL_48_11</name>
    <dbReference type="NCBI Taxonomy" id="1798553"/>
    <lineage>
        <taxon>Bacteria</taxon>
        <taxon>Candidatus Komeiliibacteriota</taxon>
    </lineage>
</organism>
<sequence>MIKDATISIRTNSKLKAKAQDVIEAHGMSLSAFINNQLLRASKAKTLTLDFSAEDPSDWLINELKESAEDEKAGWVSPSFDNADDAIAWLNDKNRKYQNGRRDQ</sequence>
<protein>
    <recommendedName>
        <fullName evidence="3">Damage-inducible protein J</fullName>
    </recommendedName>
</protein>
<reference evidence="1 2" key="1">
    <citation type="journal article" date="2016" name="Nat. Commun.">
        <title>Thousands of microbial genomes shed light on interconnected biogeochemical processes in an aquifer system.</title>
        <authorList>
            <person name="Anantharaman K."/>
            <person name="Brown C.T."/>
            <person name="Hug L.A."/>
            <person name="Sharon I."/>
            <person name="Castelle C.J."/>
            <person name="Probst A.J."/>
            <person name="Thomas B.C."/>
            <person name="Singh A."/>
            <person name="Wilkins M.J."/>
            <person name="Karaoz U."/>
            <person name="Brodie E.L."/>
            <person name="Williams K.H."/>
            <person name="Hubbard S.S."/>
            <person name="Banfield J.F."/>
        </authorList>
    </citation>
    <scope>NUCLEOTIDE SEQUENCE [LARGE SCALE GENOMIC DNA]</scope>
</reference>
<dbReference type="Proteomes" id="UP000178109">
    <property type="component" value="Unassembled WGS sequence"/>
</dbReference>
<dbReference type="GO" id="GO:0006355">
    <property type="term" value="P:regulation of DNA-templated transcription"/>
    <property type="evidence" value="ECO:0007669"/>
    <property type="project" value="InterPro"/>
</dbReference>
<dbReference type="Pfam" id="PF04221">
    <property type="entry name" value="RelB"/>
    <property type="match status" value="1"/>
</dbReference>
<evidence type="ECO:0008006" key="3">
    <source>
        <dbReference type="Google" id="ProtNLM"/>
    </source>
</evidence>
<dbReference type="STRING" id="1798553.A3H70_04895"/>